<accession>A0ABW2XJS4</accession>
<evidence type="ECO:0000313" key="5">
    <source>
        <dbReference type="Proteomes" id="UP001597063"/>
    </source>
</evidence>
<sequence>MDGRGRVDGTTDDQERILEWVERAATFCMDEYAVPPIAGRVLAWLMICDPPEQPAGRIAEAIGASSSSLATSMRLLTDAGFVRRSVRPGRKTHYYRVDDGAWERIVRRRIEGLAAFREITAAGMELAGPDPARTRRLRVAHDVFDWMDKAFASMPGPRHEGDVDES</sequence>
<dbReference type="RefSeq" id="WP_131757515.1">
    <property type="nucleotide sequence ID" value="NZ_CAACUY010000033.1"/>
</dbReference>
<comment type="caution">
    <text evidence="4">The sequence shown here is derived from an EMBL/GenBank/DDBJ whole genome shotgun (WGS) entry which is preliminary data.</text>
</comment>
<protein>
    <submittedName>
        <fullName evidence="4">GbsR/MarR family transcriptional regulator</fullName>
    </submittedName>
</protein>
<organism evidence="4 5">
    <name type="scientific">Actinomadura fibrosa</name>
    <dbReference type="NCBI Taxonomy" id="111802"/>
    <lineage>
        <taxon>Bacteria</taxon>
        <taxon>Bacillati</taxon>
        <taxon>Actinomycetota</taxon>
        <taxon>Actinomycetes</taxon>
        <taxon>Streptosporangiales</taxon>
        <taxon>Thermomonosporaceae</taxon>
        <taxon>Actinomadura</taxon>
    </lineage>
</organism>
<dbReference type="Proteomes" id="UP001597063">
    <property type="component" value="Unassembled WGS sequence"/>
</dbReference>
<reference evidence="5" key="1">
    <citation type="journal article" date="2019" name="Int. J. Syst. Evol. Microbiol.">
        <title>The Global Catalogue of Microorganisms (GCM) 10K type strain sequencing project: providing services to taxonomists for standard genome sequencing and annotation.</title>
        <authorList>
            <consortium name="The Broad Institute Genomics Platform"/>
            <consortium name="The Broad Institute Genome Sequencing Center for Infectious Disease"/>
            <person name="Wu L."/>
            <person name="Ma J."/>
        </authorList>
    </citation>
    <scope>NUCLEOTIDE SEQUENCE [LARGE SCALE GENOMIC DNA]</scope>
    <source>
        <strain evidence="5">JCM 9371</strain>
    </source>
</reference>
<keyword evidence="2" id="KW-0238">DNA-binding</keyword>
<dbReference type="InterPro" id="IPR036388">
    <property type="entry name" value="WH-like_DNA-bd_sf"/>
</dbReference>
<dbReference type="Gene3D" id="1.10.10.10">
    <property type="entry name" value="Winged helix-like DNA-binding domain superfamily/Winged helix DNA-binding domain"/>
    <property type="match status" value="1"/>
</dbReference>
<gene>
    <name evidence="4" type="ORF">ACFQZM_10610</name>
</gene>
<evidence type="ECO:0000256" key="2">
    <source>
        <dbReference type="ARBA" id="ARBA00023125"/>
    </source>
</evidence>
<dbReference type="PANTHER" id="PTHR38465:SF2">
    <property type="entry name" value="HTH-TYPE TRANSCRIPTIONAL REGULATOR MMPR5"/>
    <property type="match status" value="1"/>
</dbReference>
<name>A0ABW2XJS4_9ACTN</name>
<proteinExistence type="predicted"/>
<keyword evidence="1" id="KW-0805">Transcription regulation</keyword>
<evidence type="ECO:0000313" key="4">
    <source>
        <dbReference type="EMBL" id="MFD0684952.1"/>
    </source>
</evidence>
<dbReference type="InterPro" id="IPR052362">
    <property type="entry name" value="HTH-GbsR_regulator"/>
</dbReference>
<dbReference type="SUPFAM" id="SSF46785">
    <property type="entry name" value="Winged helix' DNA-binding domain"/>
    <property type="match status" value="1"/>
</dbReference>
<keyword evidence="3" id="KW-0804">Transcription</keyword>
<dbReference type="InterPro" id="IPR036390">
    <property type="entry name" value="WH_DNA-bd_sf"/>
</dbReference>
<dbReference type="EMBL" id="JBHTGP010000005">
    <property type="protein sequence ID" value="MFD0684952.1"/>
    <property type="molecule type" value="Genomic_DNA"/>
</dbReference>
<evidence type="ECO:0000256" key="1">
    <source>
        <dbReference type="ARBA" id="ARBA00023015"/>
    </source>
</evidence>
<keyword evidence="5" id="KW-1185">Reference proteome</keyword>
<dbReference type="Gene3D" id="1.10.287.160">
    <property type="entry name" value="HR1 repeat"/>
    <property type="match status" value="1"/>
</dbReference>
<dbReference type="PANTHER" id="PTHR38465">
    <property type="entry name" value="HTH-TYPE TRANSCRIPTIONAL REGULATOR MJ1563-RELATED"/>
    <property type="match status" value="1"/>
</dbReference>
<evidence type="ECO:0000256" key="3">
    <source>
        <dbReference type="ARBA" id="ARBA00023163"/>
    </source>
</evidence>